<accession>A0A804J9A1</accession>
<sequence length="36" mass="4188">MPQDKFCIMELPKSNMSAAFNTISTLFQNDNIYYPN</sequence>
<dbReference type="EnsemblPlants" id="Ma05_t27780.1">
    <property type="protein sequence ID" value="Ma05_p27780.1"/>
    <property type="gene ID" value="Ma05_g27780"/>
</dbReference>
<dbReference type="Proteomes" id="UP000012960">
    <property type="component" value="Unplaced"/>
</dbReference>
<evidence type="ECO:0000313" key="1">
    <source>
        <dbReference type="EMBL" id="CAG1840050.1"/>
    </source>
</evidence>
<keyword evidence="3" id="KW-1185">Reference proteome</keyword>
<evidence type="ECO:0000313" key="3">
    <source>
        <dbReference type="Proteomes" id="UP000012960"/>
    </source>
</evidence>
<protein>
    <submittedName>
        <fullName evidence="1">(wild Malaysian banana) hypothetical protein</fullName>
    </submittedName>
</protein>
<gene>
    <name evidence="1" type="ORF">GSMUA_279730.1</name>
</gene>
<dbReference type="AlphaFoldDB" id="A0A804J9A1"/>
<dbReference type="Gramene" id="Ma05_t27780.1">
    <property type="protein sequence ID" value="Ma05_p27780.1"/>
    <property type="gene ID" value="Ma05_g27780"/>
</dbReference>
<evidence type="ECO:0000313" key="2">
    <source>
        <dbReference type="EnsemblPlants" id="Ma05_p27780.1"/>
    </source>
</evidence>
<reference evidence="1" key="1">
    <citation type="submission" date="2021-03" db="EMBL/GenBank/DDBJ databases">
        <authorList>
            <consortium name="Genoscope - CEA"/>
            <person name="William W."/>
        </authorList>
    </citation>
    <scope>NUCLEOTIDE SEQUENCE</scope>
    <source>
        <strain evidence="1">Doubled-haploid Pahang</strain>
    </source>
</reference>
<reference evidence="2" key="2">
    <citation type="submission" date="2021-05" db="UniProtKB">
        <authorList>
            <consortium name="EnsemblPlants"/>
        </authorList>
    </citation>
    <scope>IDENTIFICATION</scope>
    <source>
        <strain evidence="2">subsp. malaccensis</strain>
    </source>
</reference>
<dbReference type="EMBL" id="HG996470">
    <property type="protein sequence ID" value="CAG1840050.1"/>
    <property type="molecule type" value="Genomic_DNA"/>
</dbReference>
<proteinExistence type="predicted"/>
<organism evidence="2 3">
    <name type="scientific">Musa acuminata subsp. malaccensis</name>
    <name type="common">Wild banana</name>
    <name type="synonym">Musa malaccensis</name>
    <dbReference type="NCBI Taxonomy" id="214687"/>
    <lineage>
        <taxon>Eukaryota</taxon>
        <taxon>Viridiplantae</taxon>
        <taxon>Streptophyta</taxon>
        <taxon>Embryophyta</taxon>
        <taxon>Tracheophyta</taxon>
        <taxon>Spermatophyta</taxon>
        <taxon>Magnoliopsida</taxon>
        <taxon>Liliopsida</taxon>
        <taxon>Zingiberales</taxon>
        <taxon>Musaceae</taxon>
        <taxon>Musa</taxon>
    </lineage>
</organism>
<name>A0A804J9A1_MUSAM</name>
<dbReference type="InParanoid" id="A0A804J9A1"/>